<proteinExistence type="predicted"/>
<feature type="non-terminal residue" evidence="2">
    <location>
        <position position="155"/>
    </location>
</feature>
<name>A0A7R9MUK0_9ACAR</name>
<dbReference type="InterPro" id="IPR016186">
    <property type="entry name" value="C-type_lectin-like/link_sf"/>
</dbReference>
<dbReference type="PROSITE" id="PS50041">
    <property type="entry name" value="C_TYPE_LECTIN_2"/>
    <property type="match status" value="1"/>
</dbReference>
<dbReference type="EMBL" id="OC973023">
    <property type="protein sequence ID" value="CAD7668402.1"/>
    <property type="molecule type" value="Genomic_DNA"/>
</dbReference>
<feature type="non-terminal residue" evidence="2">
    <location>
        <position position="1"/>
    </location>
</feature>
<evidence type="ECO:0000259" key="1">
    <source>
        <dbReference type="PROSITE" id="PS50041"/>
    </source>
</evidence>
<gene>
    <name evidence="2" type="ORF">ONB1V03_LOCUS23317</name>
</gene>
<dbReference type="EMBL" id="CAJPVJ010058198">
    <property type="protein sequence ID" value="CAG2183897.1"/>
    <property type="molecule type" value="Genomic_DNA"/>
</dbReference>
<evidence type="ECO:0000313" key="3">
    <source>
        <dbReference type="Proteomes" id="UP000728032"/>
    </source>
</evidence>
<keyword evidence="3" id="KW-1185">Reference proteome</keyword>
<accession>A0A7R9MUK0</accession>
<organism evidence="2">
    <name type="scientific">Oppiella nova</name>
    <dbReference type="NCBI Taxonomy" id="334625"/>
    <lineage>
        <taxon>Eukaryota</taxon>
        <taxon>Metazoa</taxon>
        <taxon>Ecdysozoa</taxon>
        <taxon>Arthropoda</taxon>
        <taxon>Chelicerata</taxon>
        <taxon>Arachnida</taxon>
        <taxon>Acari</taxon>
        <taxon>Acariformes</taxon>
        <taxon>Sarcoptiformes</taxon>
        <taxon>Oribatida</taxon>
        <taxon>Brachypylina</taxon>
        <taxon>Oppioidea</taxon>
        <taxon>Oppiidae</taxon>
        <taxon>Oppiella</taxon>
    </lineage>
</organism>
<sequence length="155" mass="17777">NVDNYLVDVLTKSSPQLFWIRLSNLLKINSHYHWSERSTKDFSSFQNKGLNKRDAIRCVTIDRETGVWNQTNCNDSAFGFMCSPSGPQSPYNLRRRIKKIANIFGTTEWSAQPVVPQPTPSKCNISGLKWDDSIKYGDSCYLFMTQTPLSWTEAQ</sequence>
<protein>
    <recommendedName>
        <fullName evidence="1">C-type lectin domain-containing protein</fullName>
    </recommendedName>
</protein>
<dbReference type="InterPro" id="IPR016187">
    <property type="entry name" value="CTDL_fold"/>
</dbReference>
<dbReference type="Pfam" id="PF00059">
    <property type="entry name" value="Lectin_C"/>
    <property type="match status" value="1"/>
</dbReference>
<dbReference type="InterPro" id="IPR001304">
    <property type="entry name" value="C-type_lectin-like"/>
</dbReference>
<reference evidence="2" key="1">
    <citation type="submission" date="2020-11" db="EMBL/GenBank/DDBJ databases">
        <authorList>
            <person name="Tran Van P."/>
        </authorList>
    </citation>
    <scope>NUCLEOTIDE SEQUENCE</scope>
</reference>
<dbReference type="SUPFAM" id="SSF56436">
    <property type="entry name" value="C-type lectin-like"/>
    <property type="match status" value="1"/>
</dbReference>
<feature type="domain" description="C-type lectin" evidence="1">
    <location>
        <begin position="1"/>
        <end position="74"/>
    </location>
</feature>
<dbReference type="OrthoDB" id="6515095at2759"/>
<dbReference type="Proteomes" id="UP000728032">
    <property type="component" value="Unassembled WGS sequence"/>
</dbReference>
<evidence type="ECO:0000313" key="2">
    <source>
        <dbReference type="EMBL" id="CAD7668402.1"/>
    </source>
</evidence>
<dbReference type="AlphaFoldDB" id="A0A7R9MUK0"/>
<dbReference type="Gene3D" id="3.10.100.10">
    <property type="entry name" value="Mannose-Binding Protein A, subunit A"/>
    <property type="match status" value="1"/>
</dbReference>